<evidence type="ECO:0000256" key="7">
    <source>
        <dbReference type="SAM" id="Coils"/>
    </source>
</evidence>
<keyword evidence="2" id="KW-0963">Cytoplasm</keyword>
<reference evidence="10" key="1">
    <citation type="submission" date="2015-09" db="EMBL/GenBank/DDBJ databases">
        <authorList>
            <consortium name="Pathogen Informatics"/>
        </authorList>
    </citation>
    <scope>NUCLEOTIDE SEQUENCE [LARGE SCALE GENOMIC DNA]</scope>
    <source>
        <strain evidence="10">Lake Konstanz</strain>
    </source>
</reference>
<feature type="domain" description="CFAP91" evidence="8">
    <location>
        <begin position="126"/>
        <end position="277"/>
    </location>
</feature>
<dbReference type="PANTHER" id="PTHR22455">
    <property type="entry name" value="CILIA- AND FLAGELLA-ASSOCIATED PROTEIN 91"/>
    <property type="match status" value="1"/>
</dbReference>
<comment type="subcellular location">
    <subcellularLocation>
        <location evidence="1">Cytoplasm</location>
        <location evidence="1">Cytoskeleton</location>
        <location evidence="1">Cilium axoneme</location>
    </subcellularLocation>
</comment>
<dbReference type="GO" id="GO:0005930">
    <property type="term" value="C:axoneme"/>
    <property type="evidence" value="ECO:0007669"/>
    <property type="project" value="UniProtKB-SubCell"/>
</dbReference>
<dbReference type="VEuPathDB" id="TriTrypDB:BSAL_92350"/>
<evidence type="ECO:0000256" key="3">
    <source>
        <dbReference type="ARBA" id="ARBA00023212"/>
    </source>
</evidence>
<evidence type="ECO:0000256" key="4">
    <source>
        <dbReference type="ARBA" id="ARBA00023273"/>
    </source>
</evidence>
<evidence type="ECO:0000256" key="5">
    <source>
        <dbReference type="ARBA" id="ARBA00029468"/>
    </source>
</evidence>
<dbReference type="AlphaFoldDB" id="A0A0S4J7Y8"/>
<keyword evidence="4" id="KW-0966">Cell projection</keyword>
<gene>
    <name evidence="9" type="ORF">BSAL_92350</name>
</gene>
<evidence type="ECO:0000259" key="8">
    <source>
        <dbReference type="Pfam" id="PF14738"/>
    </source>
</evidence>
<keyword evidence="10" id="KW-1185">Reference proteome</keyword>
<keyword evidence="3" id="KW-0206">Cytoskeleton</keyword>
<dbReference type="EMBL" id="CYKH01001274">
    <property type="protein sequence ID" value="CUG86283.1"/>
    <property type="molecule type" value="Genomic_DNA"/>
</dbReference>
<evidence type="ECO:0000313" key="10">
    <source>
        <dbReference type="Proteomes" id="UP000051952"/>
    </source>
</evidence>
<dbReference type="OrthoDB" id="567787at2759"/>
<comment type="similarity">
    <text evidence="5">Belongs to the CFAP91 family.</text>
</comment>
<dbReference type="InterPro" id="IPR032840">
    <property type="entry name" value="CFAP91_dom"/>
</dbReference>
<protein>
    <recommendedName>
        <fullName evidence="6">Cilia- and flagella-associated protein 91</fullName>
    </recommendedName>
</protein>
<evidence type="ECO:0000313" key="9">
    <source>
        <dbReference type="EMBL" id="CUG86283.1"/>
    </source>
</evidence>
<evidence type="ECO:0000256" key="2">
    <source>
        <dbReference type="ARBA" id="ARBA00022490"/>
    </source>
</evidence>
<dbReference type="InterPro" id="IPR026720">
    <property type="entry name" value="CFAP91"/>
</dbReference>
<dbReference type="Pfam" id="PF14738">
    <property type="entry name" value="CFAP91"/>
    <property type="match status" value="1"/>
</dbReference>
<dbReference type="PANTHER" id="PTHR22455:SF10">
    <property type="entry name" value="CILIA- AND FLAGELLA-ASSOCIATED PROTEIN 91"/>
    <property type="match status" value="1"/>
</dbReference>
<organism evidence="9 10">
    <name type="scientific">Bodo saltans</name>
    <name type="common">Flagellated protozoan</name>
    <dbReference type="NCBI Taxonomy" id="75058"/>
    <lineage>
        <taxon>Eukaryota</taxon>
        <taxon>Discoba</taxon>
        <taxon>Euglenozoa</taxon>
        <taxon>Kinetoplastea</taxon>
        <taxon>Metakinetoplastina</taxon>
        <taxon>Eubodonida</taxon>
        <taxon>Bodonidae</taxon>
        <taxon>Bodo</taxon>
    </lineage>
</organism>
<proteinExistence type="inferred from homology"/>
<dbReference type="Proteomes" id="UP000051952">
    <property type="component" value="Unassembled WGS sequence"/>
</dbReference>
<sequence length="665" mass="75166">MFRPAQSLDYVAGGRGMSTEIGGRDRFKFFKRPVVPTMEGGTQTAGGMAAAASTMPINNNRPIVHRSVQPRSQFLQSDNVGTEVGKKPRAPRTLEQLPGKPREAFLASTDQPLAQQDAHTRTIECQTMFRESDTQTDPYTPDYFVEEGQQPEVLAIMELRYGEGLPAGAGEVHMIDRVQRRKRVEANLPQGSDPQAMNERLVALEALEKLEWEEREAHIKGLQDTRLQQMERALRKREEVREGQSVARVESVKDKKMDELQRKLQVLQEKRLTATRKLATRHANPTCEKEQPDIIQDHILYGPRAKAVKTNTLVEKMNTNNYDVRPTLLSFPEGVQELERSVVPKLETVRTRRLLPPEQPAVAALETHYQKRQALQVLDHLEYANGIIEASHEVKQKSSNIQDLYRATPRLQRPDTPTLTLQGDDEEEKEEAILLLQRLLRGRAVQNDFYEGKERCHGLIEELQSASNAKDAEYKWVPEQERELFRGRQDATAQSVVDGVQGDVLVGTLDYLFKELTRQQESRKIDHLRDLAEATRKSLEERETQKRVEERALREKEEVQYAKLAKASNSTVEGYLSQMLHTVATSTALESAIEEAITKIASSTTKAPESELEEEDLVCSLLDNVVIPAACRNLGKNQKLQRRYGEAGAVSSVALWGVDASLARQ</sequence>
<keyword evidence="7" id="KW-0175">Coiled coil</keyword>
<evidence type="ECO:0000256" key="6">
    <source>
        <dbReference type="ARBA" id="ARBA00029555"/>
    </source>
</evidence>
<name>A0A0S4J7Y8_BODSA</name>
<dbReference type="OMA" id="VQTMYRD"/>
<accession>A0A0S4J7Y8</accession>
<feature type="coiled-coil region" evidence="7">
    <location>
        <begin position="250"/>
        <end position="277"/>
    </location>
</feature>
<evidence type="ECO:0000256" key="1">
    <source>
        <dbReference type="ARBA" id="ARBA00004430"/>
    </source>
</evidence>